<organism evidence="2 3">
    <name type="scientific">Rubritalea tangerina</name>
    <dbReference type="NCBI Taxonomy" id="430798"/>
    <lineage>
        <taxon>Bacteria</taxon>
        <taxon>Pseudomonadati</taxon>
        <taxon>Verrucomicrobiota</taxon>
        <taxon>Verrucomicrobiia</taxon>
        <taxon>Verrucomicrobiales</taxon>
        <taxon>Rubritaleaceae</taxon>
        <taxon>Rubritalea</taxon>
    </lineage>
</organism>
<keyword evidence="2" id="KW-0540">Nuclease</keyword>
<dbReference type="PANTHER" id="PTHR41349:SF1">
    <property type="entry name" value="PROTEIN CBG08683"/>
    <property type="match status" value="1"/>
</dbReference>
<accession>A0ABW4ZCI2</accession>
<evidence type="ECO:0000313" key="3">
    <source>
        <dbReference type="Proteomes" id="UP001597389"/>
    </source>
</evidence>
<dbReference type="InterPro" id="IPR005135">
    <property type="entry name" value="Endo/exonuclease/phosphatase"/>
</dbReference>
<evidence type="ECO:0000259" key="1">
    <source>
        <dbReference type="SMART" id="SM00736"/>
    </source>
</evidence>
<keyword evidence="2" id="KW-0255">Endonuclease</keyword>
<dbReference type="InterPro" id="IPR006644">
    <property type="entry name" value="Cadg"/>
</dbReference>
<dbReference type="SUPFAM" id="SSF49313">
    <property type="entry name" value="Cadherin-like"/>
    <property type="match status" value="1"/>
</dbReference>
<dbReference type="Pfam" id="PF03372">
    <property type="entry name" value="Exo_endo_phos"/>
    <property type="match status" value="1"/>
</dbReference>
<dbReference type="InterPro" id="IPR015919">
    <property type="entry name" value="Cadherin-like_sf"/>
</dbReference>
<reference evidence="3" key="1">
    <citation type="journal article" date="2019" name="Int. J. Syst. Evol. Microbiol.">
        <title>The Global Catalogue of Microorganisms (GCM) 10K type strain sequencing project: providing services to taxonomists for standard genome sequencing and annotation.</title>
        <authorList>
            <consortium name="The Broad Institute Genomics Platform"/>
            <consortium name="The Broad Institute Genome Sequencing Center for Infectious Disease"/>
            <person name="Wu L."/>
            <person name="Ma J."/>
        </authorList>
    </citation>
    <scope>NUCLEOTIDE SEQUENCE [LARGE SCALE GENOMIC DNA]</scope>
    <source>
        <strain evidence="3">CCUG 57942</strain>
    </source>
</reference>
<sequence length="618" mass="64637">MTTCLGAIALQASAQTLSINSTQFTSPDDIEVSWSSGPGNGKDWIGLYPAGVTPGAQASTDWLYIGGTQTSKKKGPKNGSVNFTGIALADGNYNAYYLSDDSFNVLAGPVSFSVQSSPGGGSASISLSGESYDFDETIDVQFSNGPGNATDWVGLYYAGDVPVQGSPALLWKYTNGTQSGGGSATNGTVSFSTPGLQVGDYHAYFFENNGYNVLDGPVSFSVVGTAGPAVPEWVLSNFEKVHGVVGAAYSGKVGAYASDPDLGDTLSFAIVSGPSWLSLAADGGLSGTPAASDIGTNTFTVSATDLGGNSATATMEIEVFASGQEVVDEIKVLSFNLWHGLGKINYGHRKGIEAVLLSGADIIGTQETVDNVSGSGVYQAQQIAEELGWYYSPAGAGDSGIVSRYPIESEFTSGIANGVKLNLTQDKSKQVILYNCHLDYVYYGPYEAHASGSTAQKVLNEEKRSQRDEEIAVIINGMTSDLNNANNIPVILTGDFNAPSHLDWTEATKSWHGGVGYVAWPTSLACTDAGLIDSFRAMNPNPAQVRGDTWSPLHGGTEPQDRIDFIYYKGGGLTPTASSTFMTAVEVTVGAWGSDITPALNNTWPSDHAAVLTSFSVN</sequence>
<dbReference type="EMBL" id="JBHUJB010000050">
    <property type="protein sequence ID" value="MFD2159720.1"/>
    <property type="molecule type" value="Genomic_DNA"/>
</dbReference>
<dbReference type="SMART" id="SM00736">
    <property type="entry name" value="CADG"/>
    <property type="match status" value="1"/>
</dbReference>
<dbReference type="GO" id="GO:0004519">
    <property type="term" value="F:endonuclease activity"/>
    <property type="evidence" value="ECO:0007669"/>
    <property type="project" value="UniProtKB-KW"/>
</dbReference>
<feature type="domain" description="Dystroglycan-type cadherin-like" evidence="1">
    <location>
        <begin position="233"/>
        <end position="326"/>
    </location>
</feature>
<dbReference type="Gene3D" id="2.60.40.10">
    <property type="entry name" value="Immunoglobulins"/>
    <property type="match status" value="1"/>
</dbReference>
<evidence type="ECO:0000313" key="2">
    <source>
        <dbReference type="EMBL" id="MFD2159720.1"/>
    </source>
</evidence>
<name>A0ABW4ZCI2_9BACT</name>
<dbReference type="RefSeq" id="WP_377178389.1">
    <property type="nucleotide sequence ID" value="NZ_JBHUJB010000050.1"/>
</dbReference>
<dbReference type="SUPFAM" id="SSF56219">
    <property type="entry name" value="DNase I-like"/>
    <property type="match status" value="1"/>
</dbReference>
<comment type="caution">
    <text evidence="2">The sequence shown here is derived from an EMBL/GenBank/DDBJ whole genome shotgun (WGS) entry which is preliminary data.</text>
</comment>
<keyword evidence="2" id="KW-0378">Hydrolase</keyword>
<dbReference type="InterPro" id="IPR013783">
    <property type="entry name" value="Ig-like_fold"/>
</dbReference>
<dbReference type="Gene3D" id="3.60.10.10">
    <property type="entry name" value="Endonuclease/exonuclease/phosphatase"/>
    <property type="match status" value="1"/>
</dbReference>
<dbReference type="InterPro" id="IPR036691">
    <property type="entry name" value="Endo/exonu/phosph_ase_sf"/>
</dbReference>
<keyword evidence="3" id="KW-1185">Reference proteome</keyword>
<dbReference type="Pfam" id="PF05345">
    <property type="entry name" value="He_PIG"/>
    <property type="match status" value="1"/>
</dbReference>
<protein>
    <submittedName>
        <fullName evidence="2">Endonuclease/exonuclease/phosphatase family protein</fullName>
    </submittedName>
</protein>
<proteinExistence type="predicted"/>
<gene>
    <name evidence="2" type="ORF">ACFSW8_12495</name>
</gene>
<dbReference type="PANTHER" id="PTHR41349">
    <property type="match status" value="1"/>
</dbReference>
<dbReference type="Proteomes" id="UP001597389">
    <property type="component" value="Unassembled WGS sequence"/>
</dbReference>